<dbReference type="InterPro" id="IPR046348">
    <property type="entry name" value="SIS_dom_sf"/>
</dbReference>
<gene>
    <name evidence="11" type="ORF">MBJ925_LOCUS18199</name>
</gene>
<dbReference type="InterPro" id="IPR035476">
    <property type="entry name" value="SIS_PGI_1"/>
</dbReference>
<keyword evidence="7 9" id="KW-0413">Isomerase</keyword>
<evidence type="ECO:0000256" key="2">
    <source>
        <dbReference type="ARBA" id="ARBA00006604"/>
    </source>
</evidence>
<dbReference type="UniPathway" id="UPA00109">
    <property type="reaction ID" value="UER00181"/>
</dbReference>
<feature type="compositionally biased region" description="Polar residues" evidence="10">
    <location>
        <begin position="858"/>
        <end position="880"/>
    </location>
</feature>
<dbReference type="GO" id="GO:0004347">
    <property type="term" value="F:glucose-6-phosphate isomerase activity"/>
    <property type="evidence" value="ECO:0007669"/>
    <property type="project" value="UniProtKB-EC"/>
</dbReference>
<dbReference type="GO" id="GO:0048029">
    <property type="term" value="F:monosaccharide binding"/>
    <property type="evidence" value="ECO:0007669"/>
    <property type="project" value="TreeGrafter"/>
</dbReference>
<keyword evidence="6 9" id="KW-0324">Glycolysis</keyword>
<sequence>MNKNPPEINWSEITPPLAIDRFNKYIHKSIASPIECLGINETLWSQCRSFALDLSKKGFIDPVSILYTSFKRLYSPNITFKSFSRWLLLDESNKKDFQINTLRYSTYYKANDIPKSSESTKQIDFVNPLTNIEQIWFLLPISIHMPTHDFTLTPEIVIFNDCLTRSSIHNKTSKTLRITCLFAVTPSGKYSNQLIICKAGRNLKIDYSSTSFTRIMTTDNGDISYEHIQQWLDDFVSSPYVTKDSALLIDPRTTLLTPDFLTSCQKCDVNIITTELDSYLTHILSPLFSLFDKQWSAANRIDIMRCKPQINIERIVHTMWFTLRTLKQNDQISKLFNQTILWKQNDQQYVQSLQTSSQNLLPKKKKKKTLVKIGSKTKLTSQTMMADPPVDSTPEQILTYILNRQISISRASKYLGGMKLHYFKYCLSYKINPSLTTGSCLTQLNTFMQSKSTVDWLRHLRSLNFWPCAKQLFLREIYQLTGIVTCKRAMNLCGNIIGSIRPCDQQSPGSFWRAFEDIHHIQLDNESIIDDKQWNDDFQQYLIDNELNHEKAQLWTVDTFEFPLTKKSSILQLPEWNELRPMNLTPKVTVIYAFSNDGQSTEPYLIFPNALRDITISNEQDSFNELGHLTPSIFLSWIEKCLVKKDNTPIVLICCSRLPILSSAVLSSLEQNKIYPFGYPSTRTLPFRYLFERRVRNNRSTNLMSELWKKKLLDEQRTHVLKGSNCTVKKIRYYFEQIWPILINENRDDDDENKTFKDKCQQAFQQANIDLKININENLSRQKLKTTTSEKHQQNTSTSVFDTNQIVDELNHLLNVITHVREQINSTQILKLKNNDSSVLSVPNEIIENVELNLLSPTSSEQNQTVEPIETSGTLNLTANSEKRPSDENDEPRLSKRPRLSCSQSLDPTTTTTPAIHTSWIPPSKQTVINLQSQSSSLFQFILSLVHIILTSSDSYLTDEHCGWLHTTVNHYDDSNYNIDKLNLLIETACLVVKTDLIMTVLTEKTAWKNLKTLYDTVGAHLHLRQLFFDDFRRFEHYSLEIETPDGPFLFDYSKNLINEDILRELFALCRECQIEEQRTKMFQGELINFTEKRAVLHTVLRAPKDGKEVLVDGKNVLPDVHRVLEQMKHFSEAIRNGQWKGYTGKSITDIVNIGIGGSDLGPLMVTEALKPYSKNGPHAHFVSNIDGTHISETLSKLSPETTLFIIASKTFTTQETITNAESAKEWFLNQAKDQKYVAQHFVALSTNTQKVTEFGIAKENMFEFWDWVGGRYSLWSAIGLSIVCSIGVDNFQQLLAGAHAMDKHFQEMPLETNLPVIMAVLGIWYNNFFTAETHAILPYDQYMHRFSAYFQQGDMESNGKYRTKEGKQVDYTTGPIIWGEPGTNGQHAFYQLIHQGTKMIPCDFIAPVETQNPIRDSLHHKILLANFLAQTEALMRGLTEDEVRFENKSADQLLIYHKTFRGNRPTNSFVLPRITPFTLGMLIAAYEHKIFVQGQIWDINSYDQFGVELGKQLAKAILPELDATKPVTTHDPSTNGLLNFINSNRKWTPKANK</sequence>
<name>A0A816SB64_9BILA</name>
<dbReference type="InterPro" id="IPR018189">
    <property type="entry name" value="Phosphoglucose_isomerase_CS"/>
</dbReference>
<evidence type="ECO:0000256" key="4">
    <source>
        <dbReference type="ARBA" id="ARBA00018388"/>
    </source>
</evidence>
<dbReference type="PROSITE" id="PS51463">
    <property type="entry name" value="P_GLUCOSE_ISOMERASE_3"/>
    <property type="match status" value="1"/>
</dbReference>
<comment type="pathway">
    <text evidence="1 9">Carbohydrate degradation; glycolysis; D-glyceraldehyde 3-phosphate and glycerone phosphate from D-glucose: step 2/4.</text>
</comment>
<dbReference type="GO" id="GO:0097367">
    <property type="term" value="F:carbohydrate derivative binding"/>
    <property type="evidence" value="ECO:0007669"/>
    <property type="project" value="InterPro"/>
</dbReference>
<dbReference type="PANTHER" id="PTHR11469:SF1">
    <property type="entry name" value="GLUCOSE-6-PHOSPHATE ISOMERASE"/>
    <property type="match status" value="1"/>
</dbReference>
<feature type="compositionally biased region" description="Basic and acidic residues" evidence="10">
    <location>
        <begin position="881"/>
        <end position="894"/>
    </location>
</feature>
<evidence type="ECO:0000256" key="6">
    <source>
        <dbReference type="ARBA" id="ARBA00023152"/>
    </source>
</evidence>
<dbReference type="FunFam" id="1.10.1390.10:FF:000001">
    <property type="entry name" value="Glucose-6-phosphate isomerase"/>
    <property type="match status" value="1"/>
</dbReference>
<proteinExistence type="inferred from homology"/>
<reference evidence="11" key="1">
    <citation type="submission" date="2021-02" db="EMBL/GenBank/DDBJ databases">
        <authorList>
            <person name="Nowell W R."/>
        </authorList>
    </citation>
    <scope>NUCLEOTIDE SEQUENCE</scope>
</reference>
<dbReference type="CDD" id="cd05015">
    <property type="entry name" value="SIS_PGI_1"/>
    <property type="match status" value="1"/>
</dbReference>
<dbReference type="EC" id="5.3.1.9" evidence="3 9"/>
<evidence type="ECO:0000256" key="3">
    <source>
        <dbReference type="ARBA" id="ARBA00011952"/>
    </source>
</evidence>
<comment type="caution">
    <text evidence="11">The sequence shown here is derived from an EMBL/GenBank/DDBJ whole genome shotgun (WGS) entry which is preliminary data.</text>
</comment>
<dbReference type="SUPFAM" id="SSF53697">
    <property type="entry name" value="SIS domain"/>
    <property type="match status" value="1"/>
</dbReference>
<comment type="catalytic activity">
    <reaction evidence="8 9">
        <text>alpha-D-glucose 6-phosphate = beta-D-fructose 6-phosphate</text>
        <dbReference type="Rhea" id="RHEA:11816"/>
        <dbReference type="ChEBI" id="CHEBI:57634"/>
        <dbReference type="ChEBI" id="CHEBI:58225"/>
        <dbReference type="EC" id="5.3.1.9"/>
    </reaction>
</comment>
<dbReference type="EMBL" id="CAJNRE010009099">
    <property type="protein sequence ID" value="CAF2079394.1"/>
    <property type="molecule type" value="Genomic_DNA"/>
</dbReference>
<dbReference type="InterPro" id="IPR001672">
    <property type="entry name" value="G6P_Isomerase"/>
</dbReference>
<comment type="similarity">
    <text evidence="2 9">Belongs to the GPI family.</text>
</comment>
<keyword evidence="5 9" id="KW-0312">Gluconeogenesis</keyword>
<dbReference type="PANTHER" id="PTHR11469">
    <property type="entry name" value="GLUCOSE-6-PHOSPHATE ISOMERASE"/>
    <property type="match status" value="1"/>
</dbReference>
<dbReference type="PRINTS" id="PR00662">
    <property type="entry name" value="G6PISOMERASE"/>
</dbReference>
<dbReference type="InterPro" id="IPR035482">
    <property type="entry name" value="SIS_PGI_2"/>
</dbReference>
<evidence type="ECO:0000256" key="9">
    <source>
        <dbReference type="RuleBase" id="RU000612"/>
    </source>
</evidence>
<dbReference type="CDD" id="cd05016">
    <property type="entry name" value="SIS_PGI_2"/>
    <property type="match status" value="1"/>
</dbReference>
<evidence type="ECO:0000256" key="10">
    <source>
        <dbReference type="SAM" id="MobiDB-lite"/>
    </source>
</evidence>
<dbReference type="PROSITE" id="PS00174">
    <property type="entry name" value="P_GLUCOSE_ISOMERASE_2"/>
    <property type="match status" value="1"/>
</dbReference>
<dbReference type="HAMAP" id="MF_00473">
    <property type="entry name" value="G6P_isomerase"/>
    <property type="match status" value="1"/>
</dbReference>
<dbReference type="GO" id="GO:0006094">
    <property type="term" value="P:gluconeogenesis"/>
    <property type="evidence" value="ECO:0007669"/>
    <property type="project" value="UniProtKB-KW"/>
</dbReference>
<dbReference type="GO" id="GO:0006096">
    <property type="term" value="P:glycolytic process"/>
    <property type="evidence" value="ECO:0007669"/>
    <property type="project" value="UniProtKB-UniPathway"/>
</dbReference>
<dbReference type="PROSITE" id="PS00765">
    <property type="entry name" value="P_GLUCOSE_ISOMERASE_1"/>
    <property type="match status" value="1"/>
</dbReference>
<dbReference type="InterPro" id="IPR023096">
    <property type="entry name" value="G6P_Isomerase_C"/>
</dbReference>
<accession>A0A816SB64</accession>
<evidence type="ECO:0000313" key="11">
    <source>
        <dbReference type="EMBL" id="CAF2079394.1"/>
    </source>
</evidence>
<protein>
    <recommendedName>
        <fullName evidence="4 9">Glucose-6-phosphate isomerase</fullName>
        <ecNumber evidence="3 9">5.3.1.9</ecNumber>
    </recommendedName>
</protein>
<evidence type="ECO:0000256" key="8">
    <source>
        <dbReference type="ARBA" id="ARBA00029321"/>
    </source>
</evidence>
<dbReference type="GO" id="GO:0005829">
    <property type="term" value="C:cytosol"/>
    <property type="evidence" value="ECO:0007669"/>
    <property type="project" value="TreeGrafter"/>
</dbReference>
<evidence type="ECO:0000313" key="12">
    <source>
        <dbReference type="Proteomes" id="UP000663824"/>
    </source>
</evidence>
<dbReference type="Proteomes" id="UP000663824">
    <property type="component" value="Unassembled WGS sequence"/>
</dbReference>
<evidence type="ECO:0000256" key="1">
    <source>
        <dbReference type="ARBA" id="ARBA00004926"/>
    </source>
</evidence>
<evidence type="ECO:0000256" key="5">
    <source>
        <dbReference type="ARBA" id="ARBA00022432"/>
    </source>
</evidence>
<dbReference type="Pfam" id="PF00342">
    <property type="entry name" value="PGI"/>
    <property type="match status" value="1"/>
</dbReference>
<dbReference type="Gene3D" id="1.10.1390.10">
    <property type="match status" value="1"/>
</dbReference>
<dbReference type="GO" id="GO:0051156">
    <property type="term" value="P:glucose 6-phosphate metabolic process"/>
    <property type="evidence" value="ECO:0007669"/>
    <property type="project" value="TreeGrafter"/>
</dbReference>
<dbReference type="Gene3D" id="3.40.50.10490">
    <property type="entry name" value="Glucose-6-phosphate isomerase like protein, domain 1"/>
    <property type="match status" value="2"/>
</dbReference>
<dbReference type="NCBIfam" id="NF001211">
    <property type="entry name" value="PRK00179.1"/>
    <property type="match status" value="1"/>
</dbReference>
<evidence type="ECO:0000256" key="7">
    <source>
        <dbReference type="ARBA" id="ARBA00023235"/>
    </source>
</evidence>
<organism evidence="11 12">
    <name type="scientific">Rotaria magnacalcarata</name>
    <dbReference type="NCBI Taxonomy" id="392030"/>
    <lineage>
        <taxon>Eukaryota</taxon>
        <taxon>Metazoa</taxon>
        <taxon>Spiralia</taxon>
        <taxon>Gnathifera</taxon>
        <taxon>Rotifera</taxon>
        <taxon>Eurotatoria</taxon>
        <taxon>Bdelloidea</taxon>
        <taxon>Philodinida</taxon>
        <taxon>Philodinidae</taxon>
        <taxon>Rotaria</taxon>
    </lineage>
</organism>
<feature type="region of interest" description="Disordered" evidence="10">
    <location>
        <begin position="858"/>
        <end position="917"/>
    </location>
</feature>
<dbReference type="FunFam" id="3.40.50.10490:FF:000004">
    <property type="entry name" value="Glucose-6-phosphate isomerase"/>
    <property type="match status" value="1"/>
</dbReference>